<organism evidence="2 3">
    <name type="scientific">Thiohalorhabdus methylotrophus</name>
    <dbReference type="NCBI Taxonomy" id="3242694"/>
    <lineage>
        <taxon>Bacteria</taxon>
        <taxon>Pseudomonadati</taxon>
        <taxon>Pseudomonadota</taxon>
        <taxon>Gammaproteobacteria</taxon>
        <taxon>Thiohalorhabdales</taxon>
        <taxon>Thiohalorhabdaceae</taxon>
        <taxon>Thiohalorhabdus</taxon>
    </lineage>
</organism>
<dbReference type="CDD" id="cd00009">
    <property type="entry name" value="AAA"/>
    <property type="match status" value="1"/>
</dbReference>
<dbReference type="InterPro" id="IPR027417">
    <property type="entry name" value="P-loop_NTPase"/>
</dbReference>
<dbReference type="Pfam" id="PF13401">
    <property type="entry name" value="AAA_22"/>
    <property type="match status" value="1"/>
</dbReference>
<dbReference type="EMBL" id="JBGUAW010000012">
    <property type="protein sequence ID" value="MFA9462308.1"/>
    <property type="molecule type" value="Genomic_DNA"/>
</dbReference>
<gene>
    <name evidence="2" type="ORF">ACERLL_15950</name>
</gene>
<dbReference type="SMART" id="SM00382">
    <property type="entry name" value="AAA"/>
    <property type="match status" value="1"/>
</dbReference>
<dbReference type="InterPro" id="IPR003593">
    <property type="entry name" value="AAA+_ATPase"/>
</dbReference>
<evidence type="ECO:0000259" key="1">
    <source>
        <dbReference type="SMART" id="SM00382"/>
    </source>
</evidence>
<protein>
    <submittedName>
        <fullName evidence="2">ExeA family protein</fullName>
    </submittedName>
</protein>
<feature type="domain" description="AAA+ ATPase" evidence="1">
    <location>
        <begin position="42"/>
        <end position="189"/>
    </location>
</feature>
<dbReference type="SUPFAM" id="SSF52540">
    <property type="entry name" value="P-loop containing nucleoside triphosphate hydrolases"/>
    <property type="match status" value="1"/>
</dbReference>
<dbReference type="InterPro" id="IPR052026">
    <property type="entry name" value="ExeA_AAA_ATPase_DNA-bind"/>
</dbReference>
<sequence length="301" mass="33747">MYNNFFGLSSEPFALTPDTEFFFNDRIRQEALNTLVYGVRSGEGFIKVVGEVGTGKTTLCRQFLQAIEGEAKTAYILDPVLRGEELVRALAHELGIEPGNRSQTELVEAIKTLMLETWEQGRPVVLLLDEAQALPLETLEQLRLLSNLETEKAKLLRIVLMGQPELDVRLREPTIRQLRQRIVYTYRLFPLGREDLSGYLEHRMRVAGYNGGQVFRPNAVSTLYRGSQGILRLVNILAHKSLLAAYGDGEPQVRRRHVRAAIRDTESARRVRWLPIAGAWGAPVLATGHMILKGAGFTGPA</sequence>
<dbReference type="PANTHER" id="PTHR35894:SF7">
    <property type="entry name" value="GENERAL SECRETION PATHWAY PROTEIN A-RELATED"/>
    <property type="match status" value="1"/>
</dbReference>
<reference evidence="2 3" key="1">
    <citation type="submission" date="2024-08" db="EMBL/GenBank/DDBJ databases">
        <title>Whole-genome sequencing of halo(alkali)philic microorganisms from hypersaline lakes.</title>
        <authorList>
            <person name="Sorokin D.Y."/>
            <person name="Merkel A.Y."/>
            <person name="Messina E."/>
            <person name="Yakimov M."/>
        </authorList>
    </citation>
    <scope>NUCLEOTIDE SEQUENCE [LARGE SCALE GENOMIC DNA]</scope>
    <source>
        <strain evidence="2 3">Cl-TMA</strain>
    </source>
</reference>
<dbReference type="Gene3D" id="3.40.50.300">
    <property type="entry name" value="P-loop containing nucleotide triphosphate hydrolases"/>
    <property type="match status" value="1"/>
</dbReference>
<evidence type="ECO:0000313" key="3">
    <source>
        <dbReference type="Proteomes" id="UP001575181"/>
    </source>
</evidence>
<accession>A0ABV4U0N4</accession>
<name>A0ABV4U0N4_9GAMM</name>
<keyword evidence="3" id="KW-1185">Reference proteome</keyword>
<dbReference type="Proteomes" id="UP001575181">
    <property type="component" value="Unassembled WGS sequence"/>
</dbReference>
<dbReference type="InterPro" id="IPR049945">
    <property type="entry name" value="AAA_22"/>
</dbReference>
<evidence type="ECO:0000313" key="2">
    <source>
        <dbReference type="EMBL" id="MFA9462308.1"/>
    </source>
</evidence>
<comment type="caution">
    <text evidence="2">The sequence shown here is derived from an EMBL/GenBank/DDBJ whole genome shotgun (WGS) entry which is preliminary data.</text>
</comment>
<proteinExistence type="predicted"/>
<dbReference type="PANTHER" id="PTHR35894">
    <property type="entry name" value="GENERAL SECRETION PATHWAY PROTEIN A-RELATED"/>
    <property type="match status" value="1"/>
</dbReference>
<dbReference type="RefSeq" id="WP_373657098.1">
    <property type="nucleotide sequence ID" value="NZ_JBGUAW010000012.1"/>
</dbReference>